<dbReference type="Proteomes" id="UP000275078">
    <property type="component" value="Unassembled WGS sequence"/>
</dbReference>
<dbReference type="EMBL" id="ML119659">
    <property type="protein sequence ID" value="RPA84405.1"/>
    <property type="molecule type" value="Genomic_DNA"/>
</dbReference>
<feature type="region of interest" description="Disordered" evidence="1">
    <location>
        <begin position="1"/>
        <end position="64"/>
    </location>
</feature>
<reference evidence="2 3" key="1">
    <citation type="journal article" date="2018" name="Nat. Ecol. Evol.">
        <title>Pezizomycetes genomes reveal the molecular basis of ectomycorrhizal truffle lifestyle.</title>
        <authorList>
            <person name="Murat C."/>
            <person name="Payen T."/>
            <person name="Noel B."/>
            <person name="Kuo A."/>
            <person name="Morin E."/>
            <person name="Chen J."/>
            <person name="Kohler A."/>
            <person name="Krizsan K."/>
            <person name="Balestrini R."/>
            <person name="Da Silva C."/>
            <person name="Montanini B."/>
            <person name="Hainaut M."/>
            <person name="Levati E."/>
            <person name="Barry K.W."/>
            <person name="Belfiori B."/>
            <person name="Cichocki N."/>
            <person name="Clum A."/>
            <person name="Dockter R.B."/>
            <person name="Fauchery L."/>
            <person name="Guy J."/>
            <person name="Iotti M."/>
            <person name="Le Tacon F."/>
            <person name="Lindquist E.A."/>
            <person name="Lipzen A."/>
            <person name="Malagnac F."/>
            <person name="Mello A."/>
            <person name="Molinier V."/>
            <person name="Miyauchi S."/>
            <person name="Poulain J."/>
            <person name="Riccioni C."/>
            <person name="Rubini A."/>
            <person name="Sitrit Y."/>
            <person name="Splivallo R."/>
            <person name="Traeger S."/>
            <person name="Wang M."/>
            <person name="Zifcakova L."/>
            <person name="Wipf D."/>
            <person name="Zambonelli A."/>
            <person name="Paolocci F."/>
            <person name="Nowrousian M."/>
            <person name="Ottonello S."/>
            <person name="Baldrian P."/>
            <person name="Spatafora J.W."/>
            <person name="Henrissat B."/>
            <person name="Nagy L.G."/>
            <person name="Aury J.M."/>
            <person name="Wincker P."/>
            <person name="Grigoriev I.V."/>
            <person name="Bonfante P."/>
            <person name="Martin F.M."/>
        </authorList>
    </citation>
    <scope>NUCLEOTIDE SEQUENCE [LARGE SCALE GENOMIC DNA]</scope>
    <source>
        <strain evidence="2 3">RN42</strain>
    </source>
</reference>
<feature type="compositionally biased region" description="Basic and acidic residues" evidence="1">
    <location>
        <begin position="10"/>
        <end position="21"/>
    </location>
</feature>
<evidence type="ECO:0000313" key="3">
    <source>
        <dbReference type="Proteomes" id="UP000275078"/>
    </source>
</evidence>
<evidence type="ECO:0000313" key="2">
    <source>
        <dbReference type="EMBL" id="RPA84405.1"/>
    </source>
</evidence>
<keyword evidence="3" id="KW-1185">Reference proteome</keyword>
<accession>A0A3N4IE33</accession>
<evidence type="ECO:0000256" key="1">
    <source>
        <dbReference type="SAM" id="MobiDB-lite"/>
    </source>
</evidence>
<organism evidence="2 3">
    <name type="scientific">Ascobolus immersus RN42</name>
    <dbReference type="NCBI Taxonomy" id="1160509"/>
    <lineage>
        <taxon>Eukaryota</taxon>
        <taxon>Fungi</taxon>
        <taxon>Dikarya</taxon>
        <taxon>Ascomycota</taxon>
        <taxon>Pezizomycotina</taxon>
        <taxon>Pezizomycetes</taxon>
        <taxon>Pezizales</taxon>
        <taxon>Ascobolaceae</taxon>
        <taxon>Ascobolus</taxon>
    </lineage>
</organism>
<name>A0A3N4IE33_ASCIM</name>
<sequence length="361" mass="41622">MGQASSTNRSEGKGVKKDPKMKTASPKAGMKAQRTGPKEARQGPGPKSQSWRGKHKKDTEGLEEKEAYGITEAAQHKQEQTIFDQYSDKGTIAKYQADRLAFFNANFGNLLSDEWISSPELDRLLELERILPFPTCPKFKEPFDIASLPDPDTSNPALVELGEIGRSLRSQIPRSKDLVTRPQIKEFRTRKHDENPSRFLLEHQTGYYTFIANAFLTKHFEWLPGDCGRLKFLFNPLKIARIVKDLDCTVQDYVEVFGLNYTTRNDYLSSGFMPYHLAARCALIHPNPTFRKLWRNLTTMDAIDCVHIPKILRWDPSEVLNVIEEGRLRKAKRYEEVVWRSIREYERREDYGEEVVPGRLI</sequence>
<protein>
    <submittedName>
        <fullName evidence="2">Uncharacterized protein</fullName>
    </submittedName>
</protein>
<gene>
    <name evidence="2" type="ORF">BJ508DRAFT_359764</name>
</gene>
<dbReference type="AlphaFoldDB" id="A0A3N4IE33"/>
<proteinExistence type="predicted"/>